<gene>
    <name evidence="2" type="ORF">P4O66_005429</name>
</gene>
<dbReference type="Proteomes" id="UP001239994">
    <property type="component" value="Unassembled WGS sequence"/>
</dbReference>
<sequence length="228" mass="24322">MEYGRTGEYSEVSLRSDSDFDGAGERSMEVEEVLYGDPPTANDIQSAVSESDEPPAPKVRKSHHPQNRRGAIPHRTSSQPMTGGQAKALAGFPGLFPNPLCSFVSVTVCPHHVEGAEHFVSVPVPVSASVPVSVSLGPRLSPLSPASASPCQVAWSPRIAVWRGSGGRTLIGRRAGNRAVEGGLSRYGPPLPSRLPACESHMLKQKLLSHINSSINDYILENNLAVEL</sequence>
<dbReference type="EMBL" id="JAROKS010000001">
    <property type="protein sequence ID" value="KAK1806945.1"/>
    <property type="molecule type" value="Genomic_DNA"/>
</dbReference>
<name>A0AAD9A194_9TELE</name>
<accession>A0AAD9A194</accession>
<proteinExistence type="predicted"/>
<feature type="compositionally biased region" description="Basic and acidic residues" evidence="1">
    <location>
        <begin position="14"/>
        <end position="29"/>
    </location>
</feature>
<dbReference type="AlphaFoldDB" id="A0AAD9A194"/>
<evidence type="ECO:0000256" key="1">
    <source>
        <dbReference type="SAM" id="MobiDB-lite"/>
    </source>
</evidence>
<reference evidence="2" key="1">
    <citation type="submission" date="2023-03" db="EMBL/GenBank/DDBJ databases">
        <title>Electrophorus voltai genome.</title>
        <authorList>
            <person name="Bian C."/>
        </authorList>
    </citation>
    <scope>NUCLEOTIDE SEQUENCE</scope>
    <source>
        <strain evidence="2">CB-2022</strain>
        <tissue evidence="2">Muscle</tissue>
    </source>
</reference>
<feature type="region of interest" description="Disordered" evidence="1">
    <location>
        <begin position="1"/>
        <end position="86"/>
    </location>
</feature>
<evidence type="ECO:0000313" key="3">
    <source>
        <dbReference type="Proteomes" id="UP001239994"/>
    </source>
</evidence>
<feature type="compositionally biased region" description="Basic residues" evidence="1">
    <location>
        <begin position="58"/>
        <end position="67"/>
    </location>
</feature>
<evidence type="ECO:0000313" key="2">
    <source>
        <dbReference type="EMBL" id="KAK1806945.1"/>
    </source>
</evidence>
<organism evidence="2 3">
    <name type="scientific">Electrophorus voltai</name>
    <dbReference type="NCBI Taxonomy" id="2609070"/>
    <lineage>
        <taxon>Eukaryota</taxon>
        <taxon>Metazoa</taxon>
        <taxon>Chordata</taxon>
        <taxon>Craniata</taxon>
        <taxon>Vertebrata</taxon>
        <taxon>Euteleostomi</taxon>
        <taxon>Actinopterygii</taxon>
        <taxon>Neopterygii</taxon>
        <taxon>Teleostei</taxon>
        <taxon>Ostariophysi</taxon>
        <taxon>Gymnotiformes</taxon>
        <taxon>Gymnotoidei</taxon>
        <taxon>Gymnotidae</taxon>
        <taxon>Electrophorus</taxon>
    </lineage>
</organism>
<keyword evidence="3" id="KW-1185">Reference proteome</keyword>
<comment type="caution">
    <text evidence="2">The sequence shown here is derived from an EMBL/GenBank/DDBJ whole genome shotgun (WGS) entry which is preliminary data.</text>
</comment>
<protein>
    <submittedName>
        <fullName evidence="2">Uncharacterized protein</fullName>
    </submittedName>
</protein>